<dbReference type="EMBL" id="CAJPVJ010001009">
    <property type="protein sequence ID" value="CAG2163879.1"/>
    <property type="molecule type" value="Genomic_DNA"/>
</dbReference>
<name>A0A7R9LJL2_9ACAR</name>
<evidence type="ECO:0000256" key="2">
    <source>
        <dbReference type="ARBA" id="ARBA00022741"/>
    </source>
</evidence>
<keyword evidence="8" id="KW-1185">Reference proteome</keyword>
<dbReference type="PROSITE" id="PS50011">
    <property type="entry name" value="PROTEIN_KINASE_DOM"/>
    <property type="match status" value="1"/>
</dbReference>
<dbReference type="PANTHER" id="PTHR11042:SF136">
    <property type="entry name" value="EIF-2-ALPHA KINASE GCN2"/>
    <property type="match status" value="1"/>
</dbReference>
<dbReference type="PROSITE" id="PS00108">
    <property type="entry name" value="PROTEIN_KINASE_ST"/>
    <property type="match status" value="1"/>
</dbReference>
<dbReference type="PANTHER" id="PTHR11042">
    <property type="entry name" value="EUKARYOTIC TRANSLATION INITIATION FACTOR 2-ALPHA KINASE EIF2-ALPHA KINASE -RELATED"/>
    <property type="match status" value="1"/>
</dbReference>
<evidence type="ECO:0000256" key="3">
    <source>
        <dbReference type="ARBA" id="ARBA00022777"/>
    </source>
</evidence>
<dbReference type="Proteomes" id="UP000728032">
    <property type="component" value="Unassembled WGS sequence"/>
</dbReference>
<dbReference type="InterPro" id="IPR011009">
    <property type="entry name" value="Kinase-like_dom_sf"/>
</dbReference>
<dbReference type="Pfam" id="PF00069">
    <property type="entry name" value="Pkinase"/>
    <property type="match status" value="1"/>
</dbReference>
<dbReference type="InterPro" id="IPR008271">
    <property type="entry name" value="Ser/Thr_kinase_AS"/>
</dbReference>
<evidence type="ECO:0000256" key="1">
    <source>
        <dbReference type="ARBA" id="ARBA00022679"/>
    </source>
</evidence>
<evidence type="ECO:0000256" key="4">
    <source>
        <dbReference type="ARBA" id="ARBA00022840"/>
    </source>
</evidence>
<dbReference type="GO" id="GO:0005634">
    <property type="term" value="C:nucleus"/>
    <property type="evidence" value="ECO:0007669"/>
    <property type="project" value="TreeGrafter"/>
</dbReference>
<dbReference type="SMART" id="SM00220">
    <property type="entry name" value="S_TKc"/>
    <property type="match status" value="1"/>
</dbReference>
<keyword evidence="3" id="KW-0418">Kinase</keyword>
<keyword evidence="2" id="KW-0547">Nucleotide-binding</keyword>
<protein>
    <recommendedName>
        <fullName evidence="6">Protein kinase domain-containing protein</fullName>
    </recommendedName>
</protein>
<sequence>MNSELFAIKQIQLTDLNAYEKSKIFSEVNNLIKVRSKYVVHYYDSWSYREYLYIQMELCSQSLTKIIEIKAQVFKRQIGVPMNSIEYLISCQIFQQLLESVQYLHELNPQIIHRDLKPDNILIARDVRNGRFVKLCDFGLATVHDKRVNYRTTRKHTADIGDLRYQAPEISQGKKYGHKSDIYSLALIGAELFAMDLFTLNCDRPCDYSETTPILNDRVHKLQTTLMAMISHPLWDNRPECSEVLGKYTGWSINKDLILFDSQYES</sequence>
<dbReference type="InterPro" id="IPR050339">
    <property type="entry name" value="CC_SR_Kinase"/>
</dbReference>
<dbReference type="GO" id="GO:0005829">
    <property type="term" value="C:cytosol"/>
    <property type="evidence" value="ECO:0007669"/>
    <property type="project" value="TreeGrafter"/>
</dbReference>
<keyword evidence="1" id="KW-0808">Transferase</keyword>
<organism evidence="7">
    <name type="scientific">Oppiella nova</name>
    <dbReference type="NCBI Taxonomy" id="334625"/>
    <lineage>
        <taxon>Eukaryota</taxon>
        <taxon>Metazoa</taxon>
        <taxon>Ecdysozoa</taxon>
        <taxon>Arthropoda</taxon>
        <taxon>Chelicerata</taxon>
        <taxon>Arachnida</taxon>
        <taxon>Acari</taxon>
        <taxon>Acariformes</taxon>
        <taxon>Sarcoptiformes</taxon>
        <taxon>Oribatida</taxon>
        <taxon>Brachypylina</taxon>
        <taxon>Oppioidea</taxon>
        <taxon>Oppiidae</taxon>
        <taxon>Oppiella</taxon>
    </lineage>
</organism>
<evidence type="ECO:0000313" key="8">
    <source>
        <dbReference type="Proteomes" id="UP000728032"/>
    </source>
</evidence>
<evidence type="ECO:0000259" key="6">
    <source>
        <dbReference type="PROSITE" id="PS50011"/>
    </source>
</evidence>
<dbReference type="EMBL" id="OC915834">
    <property type="protein sequence ID" value="CAD7642148.1"/>
    <property type="molecule type" value="Genomic_DNA"/>
</dbReference>
<dbReference type="SUPFAM" id="SSF56112">
    <property type="entry name" value="Protein kinase-like (PK-like)"/>
    <property type="match status" value="1"/>
</dbReference>
<dbReference type="Gene3D" id="3.30.200.20">
    <property type="entry name" value="Phosphorylase Kinase, domain 1"/>
    <property type="match status" value="1"/>
</dbReference>
<dbReference type="OrthoDB" id="1405469at2759"/>
<dbReference type="InterPro" id="IPR000719">
    <property type="entry name" value="Prot_kinase_dom"/>
</dbReference>
<comment type="similarity">
    <text evidence="5">Belongs to the protein kinase superfamily. Ser/Thr protein kinase family. GCN2 subfamily.</text>
</comment>
<accession>A0A7R9LJL2</accession>
<gene>
    <name evidence="7" type="ORF">ONB1V03_LOCUS3440</name>
</gene>
<dbReference type="Gene3D" id="1.10.510.10">
    <property type="entry name" value="Transferase(Phosphotransferase) domain 1"/>
    <property type="match status" value="1"/>
</dbReference>
<evidence type="ECO:0000313" key="7">
    <source>
        <dbReference type="EMBL" id="CAD7642148.1"/>
    </source>
</evidence>
<proteinExistence type="inferred from homology"/>
<feature type="domain" description="Protein kinase" evidence="6">
    <location>
        <begin position="1"/>
        <end position="266"/>
    </location>
</feature>
<reference evidence="7" key="1">
    <citation type="submission" date="2020-11" db="EMBL/GenBank/DDBJ databases">
        <authorList>
            <person name="Tran Van P."/>
        </authorList>
    </citation>
    <scope>NUCLEOTIDE SEQUENCE</scope>
</reference>
<evidence type="ECO:0000256" key="5">
    <source>
        <dbReference type="ARBA" id="ARBA00037982"/>
    </source>
</evidence>
<feature type="non-terminal residue" evidence="7">
    <location>
        <position position="266"/>
    </location>
</feature>
<keyword evidence="4" id="KW-0067">ATP-binding</keyword>
<dbReference type="GO" id="GO:0005524">
    <property type="term" value="F:ATP binding"/>
    <property type="evidence" value="ECO:0007669"/>
    <property type="project" value="UniProtKB-KW"/>
</dbReference>
<dbReference type="GO" id="GO:0004694">
    <property type="term" value="F:eukaryotic translation initiation factor 2alpha kinase activity"/>
    <property type="evidence" value="ECO:0007669"/>
    <property type="project" value="TreeGrafter"/>
</dbReference>
<dbReference type="AlphaFoldDB" id="A0A7R9LJL2"/>